<feature type="transmembrane region" description="Helical" evidence="10">
    <location>
        <begin position="133"/>
        <end position="151"/>
    </location>
</feature>
<feature type="compositionally biased region" description="Basic and acidic residues" evidence="9">
    <location>
        <begin position="72"/>
        <end position="86"/>
    </location>
</feature>
<dbReference type="EMBL" id="KV875093">
    <property type="protein sequence ID" value="OIW34274.1"/>
    <property type="molecule type" value="Genomic_DNA"/>
</dbReference>
<comment type="subcellular location">
    <subcellularLocation>
        <location evidence="1">Cell membrane</location>
        <topology evidence="1">Multi-pass membrane protein</topology>
    </subcellularLocation>
</comment>
<evidence type="ECO:0000256" key="1">
    <source>
        <dbReference type="ARBA" id="ARBA00004651"/>
    </source>
</evidence>
<dbReference type="PRINTS" id="PR01036">
    <property type="entry name" value="TCRTETB"/>
</dbReference>
<dbReference type="FunFam" id="1.20.1250.20:FF:000489">
    <property type="entry name" value="MFS general substrate transporter"/>
    <property type="match status" value="1"/>
</dbReference>
<keyword evidence="4" id="KW-1003">Cell membrane</keyword>
<evidence type="ECO:0000259" key="11">
    <source>
        <dbReference type="PROSITE" id="PS50850"/>
    </source>
</evidence>
<evidence type="ECO:0000256" key="2">
    <source>
        <dbReference type="ARBA" id="ARBA00007520"/>
    </source>
</evidence>
<feature type="domain" description="Major facilitator superfamily (MFS) profile" evidence="11">
    <location>
        <begin position="98"/>
        <end position="585"/>
    </location>
</feature>
<organism evidence="12 13">
    <name type="scientific">Coniochaeta ligniaria NRRL 30616</name>
    <dbReference type="NCBI Taxonomy" id="1408157"/>
    <lineage>
        <taxon>Eukaryota</taxon>
        <taxon>Fungi</taxon>
        <taxon>Dikarya</taxon>
        <taxon>Ascomycota</taxon>
        <taxon>Pezizomycotina</taxon>
        <taxon>Sordariomycetes</taxon>
        <taxon>Sordariomycetidae</taxon>
        <taxon>Coniochaetales</taxon>
        <taxon>Coniochaetaceae</taxon>
        <taxon>Coniochaeta</taxon>
    </lineage>
</organism>
<name>A0A1J7K296_9PEZI</name>
<feature type="transmembrane region" description="Helical" evidence="10">
    <location>
        <begin position="490"/>
        <end position="511"/>
    </location>
</feature>
<feature type="transmembrane region" description="Helical" evidence="10">
    <location>
        <begin position="188"/>
        <end position="213"/>
    </location>
</feature>
<keyword evidence="7 10" id="KW-0472">Membrane</keyword>
<evidence type="ECO:0000256" key="7">
    <source>
        <dbReference type="ARBA" id="ARBA00023136"/>
    </source>
</evidence>
<dbReference type="InParanoid" id="A0A1J7K296"/>
<dbReference type="Gene3D" id="1.20.1250.20">
    <property type="entry name" value="MFS general substrate transporter like domains"/>
    <property type="match status" value="2"/>
</dbReference>
<evidence type="ECO:0000256" key="9">
    <source>
        <dbReference type="SAM" id="MobiDB-lite"/>
    </source>
</evidence>
<dbReference type="OrthoDB" id="10021397at2759"/>
<dbReference type="PROSITE" id="PS50850">
    <property type="entry name" value="MFS"/>
    <property type="match status" value="1"/>
</dbReference>
<evidence type="ECO:0000256" key="3">
    <source>
        <dbReference type="ARBA" id="ARBA00022448"/>
    </source>
</evidence>
<feature type="region of interest" description="Disordered" evidence="9">
    <location>
        <begin position="1"/>
        <end position="88"/>
    </location>
</feature>
<evidence type="ECO:0000313" key="12">
    <source>
        <dbReference type="EMBL" id="OIW34274.1"/>
    </source>
</evidence>
<accession>A0A1J7K296</accession>
<reference evidence="12 13" key="1">
    <citation type="submission" date="2016-10" db="EMBL/GenBank/DDBJ databases">
        <title>Draft genome sequence of Coniochaeta ligniaria NRRL30616, a lignocellulolytic fungus for bioabatement of inhibitors in plant biomass hydrolysates.</title>
        <authorList>
            <consortium name="DOE Joint Genome Institute"/>
            <person name="Jimenez D.J."/>
            <person name="Hector R.E."/>
            <person name="Riley R."/>
            <person name="Sun H."/>
            <person name="Grigoriev I.V."/>
            <person name="Van Elsas J.D."/>
            <person name="Nichols N.N."/>
        </authorList>
    </citation>
    <scope>NUCLEOTIDE SEQUENCE [LARGE SCALE GENOMIC DNA]</scope>
    <source>
        <strain evidence="12 13">NRRL 30616</strain>
    </source>
</reference>
<evidence type="ECO:0000256" key="6">
    <source>
        <dbReference type="ARBA" id="ARBA00022989"/>
    </source>
</evidence>
<dbReference type="GO" id="GO:0005886">
    <property type="term" value="C:plasma membrane"/>
    <property type="evidence" value="ECO:0007669"/>
    <property type="project" value="UniProtKB-SubCell"/>
</dbReference>
<evidence type="ECO:0000256" key="10">
    <source>
        <dbReference type="SAM" id="Phobius"/>
    </source>
</evidence>
<feature type="transmembrane region" description="Helical" evidence="10">
    <location>
        <begin position="558"/>
        <end position="580"/>
    </location>
</feature>
<keyword evidence="3" id="KW-0813">Transport</keyword>
<sequence length="595" mass="64258">MTDLKADPAITTADSAAPTIAGSNTSFSEKARSVNEDTASEQVERQEATRHQHTGDDEKHHDLTQQQTAASHGEHSLRPTTTREDGSEYPSGMKLGLINLALCLAVFLMALDNAIIATAIPKITDQFHSLADVGWYGSAYMLTTAALQLLFGRFYTFFSIKWVFLIAIAFFELGSLICGVAPNSLALIIGRAIAGVGSAGLFSGALIILAYSVPLEKRPIYTGLVGSMYGIASVSGPLLGGAFTDKVTWRWCFFINLPIGAVTIIVIAIFFPDPVRKKNTETWEQRFWQFDPFGTALFMPGIICLLLALQWGGTQYAWNSWRIILLFVLFAVLIAAFLFNQYKQQDKATVPPRIFFKRSVWSASLYSFSVGAAFLGAVFYLPIWFQAVKGASAVHSGIMNLPMLIAVVVFSVIAGAVVTIVGYYAPFMIVGTVIASVGFGLLTTFEPDTRAPAWIGYQILVGAGLGLGFQQPFIAVQTVLDMKDVPTGTSVITFMQTLGGALFISVSQNVFTNKLIQYVAEYVPGLNPMVVLGTGATAIQSTIAPDQLPGVTRAYSDALTQTFIVFVAMGTLSIIGALSIEWKSVKGKKIEMVAA</sequence>
<dbReference type="CDD" id="cd17502">
    <property type="entry name" value="MFS_Azr1_MDR_like"/>
    <property type="match status" value="1"/>
</dbReference>
<feature type="transmembrane region" description="Helical" evidence="10">
    <location>
        <begin position="292"/>
        <end position="311"/>
    </location>
</feature>
<feature type="transmembrane region" description="Helical" evidence="10">
    <location>
        <begin position="248"/>
        <end position="271"/>
    </location>
</feature>
<dbReference type="GO" id="GO:0022857">
    <property type="term" value="F:transmembrane transporter activity"/>
    <property type="evidence" value="ECO:0007669"/>
    <property type="project" value="InterPro"/>
</dbReference>
<feature type="transmembrane region" description="Helical" evidence="10">
    <location>
        <begin position="397"/>
        <end position="420"/>
    </location>
</feature>
<dbReference type="AlphaFoldDB" id="A0A1J7K296"/>
<dbReference type="FunCoup" id="A0A1J7K296">
    <property type="interactions" value="65"/>
</dbReference>
<proteinExistence type="inferred from homology"/>
<dbReference type="FunFam" id="1.20.1720.10:FF:000012">
    <property type="entry name" value="MFS toxin efflux pump (AflT)"/>
    <property type="match status" value="1"/>
</dbReference>
<dbReference type="SUPFAM" id="SSF103473">
    <property type="entry name" value="MFS general substrate transporter"/>
    <property type="match status" value="1"/>
</dbReference>
<feature type="transmembrane region" description="Helical" evidence="10">
    <location>
        <begin position="220"/>
        <end position="242"/>
    </location>
</feature>
<dbReference type="Pfam" id="PF07690">
    <property type="entry name" value="MFS_1"/>
    <property type="match status" value="1"/>
</dbReference>
<feature type="transmembrane region" description="Helical" evidence="10">
    <location>
        <begin position="97"/>
        <end position="121"/>
    </location>
</feature>
<dbReference type="InterPro" id="IPR020846">
    <property type="entry name" value="MFS_dom"/>
</dbReference>
<dbReference type="Proteomes" id="UP000182658">
    <property type="component" value="Unassembled WGS sequence"/>
</dbReference>
<protein>
    <submittedName>
        <fullName evidence="12">DHA14-like major facilitator</fullName>
    </submittedName>
</protein>
<keyword evidence="6 10" id="KW-1133">Transmembrane helix</keyword>
<evidence type="ECO:0000313" key="13">
    <source>
        <dbReference type="Proteomes" id="UP000182658"/>
    </source>
</evidence>
<feature type="transmembrane region" description="Helical" evidence="10">
    <location>
        <begin position="427"/>
        <end position="445"/>
    </location>
</feature>
<evidence type="ECO:0000256" key="8">
    <source>
        <dbReference type="ARBA" id="ARBA00023180"/>
    </source>
</evidence>
<feature type="compositionally biased region" description="Basic and acidic residues" evidence="9">
    <location>
        <begin position="42"/>
        <end position="63"/>
    </location>
</feature>
<dbReference type="FunFam" id="1.20.1250.20:FF:000196">
    <property type="entry name" value="MFS toxin efflux pump (AflT)"/>
    <property type="match status" value="1"/>
</dbReference>
<gene>
    <name evidence="12" type="ORF">CONLIGDRAFT_617</name>
</gene>
<keyword evidence="8" id="KW-0325">Glycoprotein</keyword>
<dbReference type="InterPro" id="IPR011701">
    <property type="entry name" value="MFS"/>
</dbReference>
<feature type="transmembrane region" description="Helical" evidence="10">
    <location>
        <begin position="451"/>
        <end position="469"/>
    </location>
</feature>
<comment type="similarity">
    <text evidence="2">Belongs to the major facilitator superfamily. TCR/Tet family.</text>
</comment>
<feature type="transmembrane region" description="Helical" evidence="10">
    <location>
        <begin position="163"/>
        <end position="182"/>
    </location>
</feature>
<feature type="transmembrane region" description="Helical" evidence="10">
    <location>
        <begin position="323"/>
        <end position="342"/>
    </location>
</feature>
<keyword evidence="13" id="KW-1185">Reference proteome</keyword>
<dbReference type="PANTHER" id="PTHR23501">
    <property type="entry name" value="MAJOR FACILITATOR SUPERFAMILY"/>
    <property type="match status" value="1"/>
</dbReference>
<evidence type="ECO:0000256" key="5">
    <source>
        <dbReference type="ARBA" id="ARBA00022692"/>
    </source>
</evidence>
<feature type="transmembrane region" description="Helical" evidence="10">
    <location>
        <begin position="363"/>
        <end position="385"/>
    </location>
</feature>
<dbReference type="InterPro" id="IPR036259">
    <property type="entry name" value="MFS_trans_sf"/>
</dbReference>
<keyword evidence="5 10" id="KW-0812">Transmembrane</keyword>
<evidence type="ECO:0000256" key="4">
    <source>
        <dbReference type="ARBA" id="ARBA00022475"/>
    </source>
</evidence>
<dbReference type="PANTHER" id="PTHR23501:SF199">
    <property type="entry name" value="MFS EFFLUX TRANSPORTER INPD-RELATED"/>
    <property type="match status" value="1"/>
</dbReference>